<dbReference type="AlphaFoldDB" id="A0A7D5PE67"/>
<protein>
    <submittedName>
        <fullName evidence="2">Uncharacterized protein</fullName>
    </submittedName>
</protein>
<organism evidence="2 3">
    <name type="scientific">Halosimplex pelagicum</name>
    <dbReference type="NCBI Taxonomy" id="869886"/>
    <lineage>
        <taxon>Archaea</taxon>
        <taxon>Methanobacteriati</taxon>
        <taxon>Methanobacteriota</taxon>
        <taxon>Stenosarchaea group</taxon>
        <taxon>Halobacteria</taxon>
        <taxon>Halobacteriales</taxon>
        <taxon>Haloarculaceae</taxon>
        <taxon>Halosimplex</taxon>
    </lineage>
</organism>
<dbReference type="KEGG" id="hpel:HZS54_25640"/>
<evidence type="ECO:0000313" key="3">
    <source>
        <dbReference type="Proteomes" id="UP000509346"/>
    </source>
</evidence>
<feature type="region of interest" description="Disordered" evidence="1">
    <location>
        <begin position="1"/>
        <end position="35"/>
    </location>
</feature>
<feature type="compositionally biased region" description="Basic and acidic residues" evidence="1">
    <location>
        <begin position="9"/>
        <end position="19"/>
    </location>
</feature>
<evidence type="ECO:0000313" key="2">
    <source>
        <dbReference type="EMBL" id="QLH84802.1"/>
    </source>
</evidence>
<name>A0A7D5PE67_9EURY</name>
<keyword evidence="3" id="KW-1185">Reference proteome</keyword>
<gene>
    <name evidence="2" type="ORF">HZS54_25640</name>
</gene>
<evidence type="ECO:0000256" key="1">
    <source>
        <dbReference type="SAM" id="MobiDB-lite"/>
    </source>
</evidence>
<dbReference type="OrthoDB" id="222031at2157"/>
<feature type="compositionally biased region" description="Polar residues" evidence="1">
    <location>
        <begin position="20"/>
        <end position="31"/>
    </location>
</feature>
<dbReference type="Proteomes" id="UP000509346">
    <property type="component" value="Chromosome"/>
</dbReference>
<accession>A0A7D5PE67</accession>
<sequence>MVGVTDSEPGARENGHNSSDENPGENGSRSTVEGLDARLEALSRQVSSLREQLDDEREQRAELEDQLAARDERIHDLEEEVARLDARTDILEVVETADKMTGKQRTVTLVQHLHRAAKARERRDEPAAATVDRDEAEEALHFPDIDRTTVYRDMERAARLVDGSVLCYENGELILDLEAGDLPRRYTSEQGGGNL</sequence>
<proteinExistence type="predicted"/>
<reference evidence="2 3" key="1">
    <citation type="submission" date="2020-07" db="EMBL/GenBank/DDBJ databases">
        <title>Halosimplex litoreum sp. nov. and Halosimplex rubrum sp. nov., isolated from different salt environments.</title>
        <authorList>
            <person name="Cui H."/>
        </authorList>
    </citation>
    <scope>NUCLEOTIDE SEQUENCE [LARGE SCALE GENOMIC DNA]</scope>
    <source>
        <strain evidence="2 3">R2</strain>
    </source>
</reference>
<dbReference type="EMBL" id="CP058909">
    <property type="protein sequence ID" value="QLH84802.1"/>
    <property type="molecule type" value="Genomic_DNA"/>
</dbReference>